<dbReference type="AlphaFoldDB" id="A0A0E1RV02"/>
<name>A0A0E1RV02_COCIM</name>
<evidence type="ECO:0000313" key="2">
    <source>
        <dbReference type="Proteomes" id="UP000001261"/>
    </source>
</evidence>
<dbReference type="SUPFAM" id="SSF56112">
    <property type="entry name" value="Protein kinase-like (PK-like)"/>
    <property type="match status" value="1"/>
</dbReference>
<dbReference type="InterPro" id="IPR011009">
    <property type="entry name" value="Kinase-like_dom_sf"/>
</dbReference>
<dbReference type="Gene3D" id="1.10.510.10">
    <property type="entry name" value="Transferase(Phosphotransferase) domain 1"/>
    <property type="match status" value="1"/>
</dbReference>
<organism evidence="1 2">
    <name type="scientific">Coccidioides immitis (strain RS)</name>
    <name type="common">Valley fever fungus</name>
    <dbReference type="NCBI Taxonomy" id="246410"/>
    <lineage>
        <taxon>Eukaryota</taxon>
        <taxon>Fungi</taxon>
        <taxon>Dikarya</taxon>
        <taxon>Ascomycota</taxon>
        <taxon>Pezizomycotina</taxon>
        <taxon>Eurotiomycetes</taxon>
        <taxon>Eurotiomycetidae</taxon>
        <taxon>Onygenales</taxon>
        <taxon>Onygenaceae</taxon>
        <taxon>Coccidioides</taxon>
    </lineage>
</organism>
<dbReference type="Proteomes" id="UP000001261">
    <property type="component" value="Unassembled WGS sequence"/>
</dbReference>
<accession>A0A0E1RV02</accession>
<proteinExistence type="predicted"/>
<keyword evidence="2" id="KW-1185">Reference proteome</keyword>
<dbReference type="EMBL" id="GG704913">
    <property type="protein sequence ID" value="EAS28858.1"/>
    <property type="molecule type" value="Genomic_DNA"/>
</dbReference>
<dbReference type="OrthoDB" id="4178024at2759"/>
<evidence type="ECO:0000313" key="1">
    <source>
        <dbReference type="EMBL" id="EAS28858.1"/>
    </source>
</evidence>
<dbReference type="KEGG" id="cim:CIMG_07604"/>
<reference evidence="2" key="2">
    <citation type="journal article" date="2010" name="Genome Res.">
        <title>Population genomic sequencing of Coccidioides fungi reveals recent hybridization and transposon control.</title>
        <authorList>
            <person name="Neafsey D.E."/>
            <person name="Barker B.M."/>
            <person name="Sharpton T.J."/>
            <person name="Stajich J.E."/>
            <person name="Park D.J."/>
            <person name="Whiston E."/>
            <person name="Hung C.-Y."/>
            <person name="McMahan C."/>
            <person name="White J."/>
            <person name="Sykes S."/>
            <person name="Heiman D."/>
            <person name="Young S."/>
            <person name="Zeng Q."/>
            <person name="Abouelleil A."/>
            <person name="Aftuck L."/>
            <person name="Bessette D."/>
            <person name="Brown A."/>
            <person name="FitzGerald M."/>
            <person name="Lui A."/>
            <person name="Macdonald J.P."/>
            <person name="Priest M."/>
            <person name="Orbach M.J."/>
            <person name="Galgiani J.N."/>
            <person name="Kirkland T.N."/>
            <person name="Cole G.T."/>
            <person name="Birren B.W."/>
            <person name="Henn M.R."/>
            <person name="Taylor J.W."/>
            <person name="Rounsley S.D."/>
        </authorList>
    </citation>
    <scope>GENOME REANNOTATION</scope>
    <source>
        <strain evidence="2">RS</strain>
    </source>
</reference>
<dbReference type="InParanoid" id="A0A0E1RV02"/>
<dbReference type="GeneID" id="4560122"/>
<reference evidence="2" key="1">
    <citation type="journal article" date="2009" name="Genome Res.">
        <title>Comparative genomic analyses of the human fungal pathogens Coccidioides and their relatives.</title>
        <authorList>
            <person name="Sharpton T.J."/>
            <person name="Stajich J.E."/>
            <person name="Rounsley S.D."/>
            <person name="Gardner M.J."/>
            <person name="Wortman J.R."/>
            <person name="Jordar V.S."/>
            <person name="Maiti R."/>
            <person name="Kodira C.D."/>
            <person name="Neafsey D.E."/>
            <person name="Zeng Q."/>
            <person name="Hung C.-Y."/>
            <person name="McMahan C."/>
            <person name="Muszewska A."/>
            <person name="Grynberg M."/>
            <person name="Mandel M.A."/>
            <person name="Kellner E.M."/>
            <person name="Barker B.M."/>
            <person name="Galgiani J.N."/>
            <person name="Orbach M.J."/>
            <person name="Kirkland T.N."/>
            <person name="Cole G.T."/>
            <person name="Henn M.R."/>
            <person name="Birren B.W."/>
            <person name="Taylor J.W."/>
        </authorList>
    </citation>
    <scope>NUCLEOTIDE SEQUENCE [LARGE SCALE GENOMIC DNA]</scope>
    <source>
        <strain evidence="2">RS</strain>
    </source>
</reference>
<dbReference type="VEuPathDB" id="FungiDB:CIMG_07604"/>
<protein>
    <recommendedName>
        <fullName evidence="3">Protein kinase domain-containing protein</fullName>
    </recommendedName>
</protein>
<sequence length="112" mass="13518">MMGLCSRWYKAFSFEFFQERYGPALASLHRYGLCCRLHFVHEEIADRQRLAVLAWIMQNSPAEKLRPFRLTTTQEIHQEDKEFVLKIMKLDPRDRPTAGQLLEDRWFHQLNY</sequence>
<gene>
    <name evidence="1" type="ORF">CIMG_07604</name>
</gene>
<dbReference type="RefSeq" id="XP_001240441.1">
    <property type="nucleotide sequence ID" value="XM_001240440.1"/>
</dbReference>
<evidence type="ECO:0008006" key="3">
    <source>
        <dbReference type="Google" id="ProtNLM"/>
    </source>
</evidence>